<comment type="caution">
    <text evidence="6">The sequence shown here is derived from an EMBL/GenBank/DDBJ whole genome shotgun (WGS) entry which is preliminary data.</text>
</comment>
<dbReference type="Proteomes" id="UP001465331">
    <property type="component" value="Unassembled WGS sequence"/>
</dbReference>
<dbReference type="InterPro" id="IPR020841">
    <property type="entry name" value="PKS_Beta-ketoAc_synthase_dom"/>
</dbReference>
<dbReference type="Pfam" id="PF02801">
    <property type="entry name" value="Ketoacyl-synt_C"/>
    <property type="match status" value="1"/>
</dbReference>
<dbReference type="Gene3D" id="3.90.470.20">
    <property type="entry name" value="4'-phosphopantetheinyl transferase domain"/>
    <property type="match status" value="2"/>
</dbReference>
<dbReference type="Pfam" id="PF16197">
    <property type="entry name" value="KAsynt_C_assoc"/>
    <property type="match status" value="1"/>
</dbReference>
<dbReference type="InterPro" id="IPR016035">
    <property type="entry name" value="Acyl_Trfase/lysoPLipase"/>
</dbReference>
<dbReference type="Gene3D" id="3.40.47.10">
    <property type="match status" value="1"/>
</dbReference>
<accession>A0ABV2A6A6</accession>
<dbReference type="SUPFAM" id="SSF56214">
    <property type="entry name" value="4'-phosphopantetheinyl transferase"/>
    <property type="match status" value="2"/>
</dbReference>
<keyword evidence="4" id="KW-0808">Transferase</keyword>
<dbReference type="InterPro" id="IPR001227">
    <property type="entry name" value="Ac_transferase_dom_sf"/>
</dbReference>
<dbReference type="SMART" id="SM00827">
    <property type="entry name" value="PKS_AT"/>
    <property type="match status" value="1"/>
</dbReference>
<dbReference type="Pfam" id="PF01648">
    <property type="entry name" value="ACPS"/>
    <property type="match status" value="1"/>
</dbReference>
<dbReference type="InterPro" id="IPR016036">
    <property type="entry name" value="Malonyl_transacylase_ACP-bd"/>
</dbReference>
<dbReference type="InterPro" id="IPR018201">
    <property type="entry name" value="Ketoacyl_synth_AS"/>
</dbReference>
<dbReference type="InterPro" id="IPR037143">
    <property type="entry name" value="4-PPantetheinyl_Trfase_dom_sf"/>
</dbReference>
<dbReference type="EMBL" id="JBEPIJ010000001">
    <property type="protein sequence ID" value="MES0872718.1"/>
    <property type="molecule type" value="Genomic_DNA"/>
</dbReference>
<dbReference type="InterPro" id="IPR049551">
    <property type="entry name" value="PKS_DH_C"/>
</dbReference>
<keyword evidence="7" id="KW-1185">Reference proteome</keyword>
<dbReference type="Gene3D" id="3.10.129.110">
    <property type="entry name" value="Polyketide synthase dehydratase"/>
    <property type="match status" value="1"/>
</dbReference>
<dbReference type="SUPFAM" id="SSF55048">
    <property type="entry name" value="Probable ACP-binding domain of malonyl-CoA ACP transacylase"/>
    <property type="match status" value="1"/>
</dbReference>
<keyword evidence="2" id="KW-0596">Phosphopantetheine</keyword>
<evidence type="ECO:0000256" key="4">
    <source>
        <dbReference type="ARBA" id="ARBA00022679"/>
    </source>
</evidence>
<dbReference type="InterPro" id="IPR008278">
    <property type="entry name" value="4-PPantetheinyl_Trfase_dom"/>
</dbReference>
<proteinExistence type="predicted"/>
<dbReference type="InterPro" id="IPR014031">
    <property type="entry name" value="Ketoacyl_synth_C"/>
</dbReference>
<dbReference type="PANTHER" id="PTHR43074">
    <property type="entry name" value="OMEGA-3 POLYUNSATURATED FATTY ACID SYNTHASE PFAB-RELATED"/>
    <property type="match status" value="1"/>
</dbReference>
<dbReference type="PROSITE" id="PS00606">
    <property type="entry name" value="KS3_1"/>
    <property type="match status" value="1"/>
</dbReference>
<name>A0ABV2A6A6_9GAMM</name>
<dbReference type="InterPro" id="IPR052568">
    <property type="entry name" value="PKS-FAS_Synthase"/>
</dbReference>
<dbReference type="InterPro" id="IPR014043">
    <property type="entry name" value="Acyl_transferase_dom"/>
</dbReference>
<feature type="domain" description="Ketosynthase family 3 (KS3)" evidence="5">
    <location>
        <begin position="4"/>
        <end position="460"/>
    </location>
</feature>
<evidence type="ECO:0000256" key="3">
    <source>
        <dbReference type="ARBA" id="ARBA00022553"/>
    </source>
</evidence>
<evidence type="ECO:0000256" key="2">
    <source>
        <dbReference type="ARBA" id="ARBA00022450"/>
    </source>
</evidence>
<dbReference type="Pfam" id="PF00698">
    <property type="entry name" value="Acyl_transf_1"/>
    <property type="match status" value="1"/>
</dbReference>
<dbReference type="InterPro" id="IPR016039">
    <property type="entry name" value="Thiolase-like"/>
</dbReference>
<reference evidence="6 7" key="1">
    <citation type="submission" date="2024-06" db="EMBL/GenBank/DDBJ databases">
        <authorList>
            <person name="Li Z."/>
            <person name="Jiang Y."/>
        </authorList>
    </citation>
    <scope>NUCLEOTIDE SEQUENCE [LARGE SCALE GENOMIC DNA]</scope>
    <source>
        <strain evidence="6 7">HSW-8</strain>
    </source>
</reference>
<evidence type="ECO:0000256" key="1">
    <source>
        <dbReference type="ARBA" id="ARBA00005194"/>
    </source>
</evidence>
<dbReference type="Gene3D" id="3.30.70.250">
    <property type="entry name" value="Malonyl-CoA ACP transacylase, ACP-binding"/>
    <property type="match status" value="1"/>
</dbReference>
<dbReference type="Pfam" id="PF00109">
    <property type="entry name" value="ketoacyl-synt"/>
    <property type="match status" value="1"/>
</dbReference>
<dbReference type="SUPFAM" id="SSF52151">
    <property type="entry name" value="FabD/lysophospholipase-like"/>
    <property type="match status" value="1"/>
</dbReference>
<dbReference type="SMART" id="SM00825">
    <property type="entry name" value="PKS_KS"/>
    <property type="match status" value="1"/>
</dbReference>
<dbReference type="PANTHER" id="PTHR43074:SF1">
    <property type="entry name" value="BETA-KETOACYL SYNTHASE FAMILY PROTEIN-RELATED"/>
    <property type="match status" value="1"/>
</dbReference>
<gene>
    <name evidence="6" type="ORF">ABSH63_01650</name>
</gene>
<dbReference type="Gene3D" id="3.40.366.10">
    <property type="entry name" value="Malonyl-Coenzyme A Acyl Carrier Protein, domain 2"/>
    <property type="match status" value="1"/>
</dbReference>
<dbReference type="Pfam" id="PF14765">
    <property type="entry name" value="PS-DH"/>
    <property type="match status" value="1"/>
</dbReference>
<dbReference type="PROSITE" id="PS52004">
    <property type="entry name" value="KS3_2"/>
    <property type="match status" value="1"/>
</dbReference>
<keyword evidence="3" id="KW-0597">Phosphoprotein</keyword>
<protein>
    <submittedName>
        <fullName evidence="6">Beta-ketoacyl synthase N-terminal-like domain-containing protein</fullName>
    </submittedName>
</protein>
<dbReference type="InterPro" id="IPR032821">
    <property type="entry name" value="PKS_assoc"/>
</dbReference>
<evidence type="ECO:0000313" key="6">
    <source>
        <dbReference type="EMBL" id="MES0872718.1"/>
    </source>
</evidence>
<evidence type="ECO:0000313" key="7">
    <source>
        <dbReference type="Proteomes" id="UP001465331"/>
    </source>
</evidence>
<sequence length="1593" mass="171738">MARPLDIAIIGLAGVYPGAKDARAFWQNICAKVDAISEAPADWVGPYFEPGTNADDRIYTTRGGFLHELAHVDPLEVGLMPSVAAGADPDHLLALKLARDALADAGYAQGKGIDGSRAGVVIARGTYGNRGLASMLARGFFMDQMMDVIRQLRPDFTEAEIRALQTDLKKQLPPYGGDFVGVLTPNVIAGLIANRLDFMGPSYIVDAACASALIALDQAVQELTSGRCDLMLCGGTQAQTPPQLFIQFCQIQALSRDRLRPFQKGADGTLLGEGSGMLVLKRLADAEAAGDRIYAVIKGIGTASDGKAKGLLAPRLEGEVLALRRAYESSGIDPLTVDLIEAHGTGTVVGDKTEIEALTEVFGARGRGPKIAISAVKSMIGHCLPATGTASLIKTALALHHKVLPPMLCDEPDPALNLERTPLYINNQTRPWVHGGETPRRAGVNAFGFGGINAHVVLEEYVPALAKTQVGVLNTPESGEVFLLAADSRDRLVELAQAALAQLDAALPLTPAEVARAASAHTRGAHRLAIVCDGAADLRKKLGSALDKLASADAAPFKTRNGVYYGHGQAPGKLCLLFPGEGSQYPDMLRELALRFPQVRAGFDFIEDAARRRGSRSRAALVYPAPTGYDAAQRAELEAALQTMDVGAESVFAASLALQRLYDDLALHFDAMLGHSTGENTALTASGVRRYASTDELAEAVQAVHGLYRRLDAEGRIVHGTLLSVGGLDEAMRAELLAGDHGLQLAMDNCPNQLVLFGTPEAAERLREQLSAQGAICQALAFGRAYHTPLFKPMADAFRDYFRALDFGPGRVPLYSARSCAPFPDDAAAIRELAAQQWENPVRFTETLRRLYDDGYRVFLEVGPGGTLTSFVADTLRDKSDVIAIASDNRRRGSLTQFHTALATLFAAGIVFDPRKLYAHRDVAEFDLLAPPRVPKTGAPKQALRMPQVVLPAQWKRPLPATSPLPQAGTANEDARLALLRSHFALMQDFLDSQARVLGLVAGVATTVTPTAPAPGLDPAYPLLGTVREQSDAHLVMERRFDLDTDAFLRDHCIGGAPSARDPSLLAIPVMPFTFSLEICAEAAAKLVGCADLKVVALEHARGSRWLSLDDGALHLRIAAERIPTQNDEAARVHVRLFLLGDAAPSGGVIVFEAQVLLAADYLPAPPPLDWPGADAKPPRFNADDALYTRGMFHGPRLQGAKKLLRWNAQAIDMELTTLPTQDWFGFTQAPRLQLDAALADVLGQTFYYWLQEQHGGLVNCFPYAIGRLTLHAPPLPAGTPLYSRARLQVPAPDRLSADVEARDAQNRVVMRATQWEDRTFEVPERFYRFRLQPARNFLGEVWMDGLLPPGLHARRVAPFDDDLLASGGGIWGRGLAHMVLNRAERARWYALPAAGPRREEWLLGRIAAKEAARDWLRTRHRLELASADIEIVGDDRGRPEIRIDALPHAAMPALSIAHSHGFAAAVVADPGLAVGLDYQRLRSIRANELIQGAFGDAEQHWFAKLDEGERGLVATALWCAKEAASKAAGTGLQGRPLDWVVSACQLDPRSVAFGSAQVVHAGRVYDVALQFEGRDAISALCLVAAPARQHVS</sequence>
<dbReference type="InterPro" id="IPR042104">
    <property type="entry name" value="PKS_dehydratase_sf"/>
</dbReference>
<evidence type="ECO:0000259" key="5">
    <source>
        <dbReference type="PROSITE" id="PS52004"/>
    </source>
</evidence>
<organism evidence="6 7">
    <name type="scientific">Sinimarinibacterium thermocellulolyticum</name>
    <dbReference type="NCBI Taxonomy" id="3170016"/>
    <lineage>
        <taxon>Bacteria</taxon>
        <taxon>Pseudomonadati</taxon>
        <taxon>Pseudomonadota</taxon>
        <taxon>Gammaproteobacteria</taxon>
        <taxon>Nevskiales</taxon>
        <taxon>Nevskiaceae</taxon>
        <taxon>Sinimarinibacterium</taxon>
    </lineage>
</organism>
<dbReference type="SUPFAM" id="SSF53901">
    <property type="entry name" value="Thiolase-like"/>
    <property type="match status" value="1"/>
</dbReference>
<dbReference type="RefSeq" id="WP_352886819.1">
    <property type="nucleotide sequence ID" value="NZ_JBEPIJ010000001.1"/>
</dbReference>
<comment type="pathway">
    <text evidence="1">Lipid metabolism; fatty acid biosynthesis.</text>
</comment>
<dbReference type="InterPro" id="IPR014030">
    <property type="entry name" value="Ketoacyl_synth_N"/>
</dbReference>
<dbReference type="CDD" id="cd00833">
    <property type="entry name" value="PKS"/>
    <property type="match status" value="1"/>
</dbReference>